<dbReference type="AlphaFoldDB" id="A0A439DH17"/>
<evidence type="ECO:0000256" key="2">
    <source>
        <dbReference type="ARBA" id="ARBA00022723"/>
    </source>
</evidence>
<dbReference type="InterPro" id="IPR037237">
    <property type="entry name" value="IlvD/EDD_N"/>
</dbReference>
<proteinExistence type="inferred from homology"/>
<dbReference type="EMBL" id="RYZI01000021">
    <property type="protein sequence ID" value="RWA13706.1"/>
    <property type="molecule type" value="Genomic_DNA"/>
</dbReference>
<keyword evidence="10" id="KW-1185">Reference proteome</keyword>
<dbReference type="SUPFAM" id="SSF143975">
    <property type="entry name" value="IlvD/EDD N-terminal domain-like"/>
    <property type="match status" value="1"/>
</dbReference>
<gene>
    <name evidence="9" type="ORF">EKO27_g1390</name>
</gene>
<reference evidence="9 10" key="1">
    <citation type="submission" date="2018-12" db="EMBL/GenBank/DDBJ databases">
        <title>Draft genome sequence of Xylaria grammica IHI A82.</title>
        <authorList>
            <person name="Buettner E."/>
            <person name="Kellner H."/>
        </authorList>
    </citation>
    <scope>NUCLEOTIDE SEQUENCE [LARGE SCALE GENOMIC DNA]</scope>
    <source>
        <strain evidence="9 10">IHI A82</strain>
    </source>
</reference>
<keyword evidence="4" id="KW-0411">Iron-sulfur</keyword>
<keyword evidence="5" id="KW-0456">Lyase</keyword>
<evidence type="ECO:0000256" key="1">
    <source>
        <dbReference type="ARBA" id="ARBA00006486"/>
    </source>
</evidence>
<dbReference type="Proteomes" id="UP000286045">
    <property type="component" value="Unassembled WGS sequence"/>
</dbReference>
<dbReference type="InterPro" id="IPR000581">
    <property type="entry name" value="ILV_EDD_N"/>
</dbReference>
<evidence type="ECO:0000256" key="4">
    <source>
        <dbReference type="ARBA" id="ARBA00023014"/>
    </source>
</evidence>
<dbReference type="Pfam" id="PF24877">
    <property type="entry name" value="ILV_EDD_C"/>
    <property type="match status" value="1"/>
</dbReference>
<accession>A0A439DH17</accession>
<evidence type="ECO:0000313" key="9">
    <source>
        <dbReference type="EMBL" id="RWA13706.1"/>
    </source>
</evidence>
<comment type="caution">
    <text evidence="9">The sequence shown here is derived from an EMBL/GenBank/DDBJ whole genome shotgun (WGS) entry which is preliminary data.</text>
</comment>
<keyword evidence="3" id="KW-0408">Iron</keyword>
<evidence type="ECO:0000256" key="6">
    <source>
        <dbReference type="SAM" id="Coils"/>
    </source>
</evidence>
<dbReference type="NCBIfam" id="NF004784">
    <property type="entry name" value="PRK06131.1"/>
    <property type="match status" value="1"/>
</dbReference>
<dbReference type="GO" id="GO:0051536">
    <property type="term" value="F:iron-sulfur cluster binding"/>
    <property type="evidence" value="ECO:0007669"/>
    <property type="project" value="UniProtKB-KW"/>
</dbReference>
<dbReference type="SUPFAM" id="SSF52016">
    <property type="entry name" value="LeuD/IlvD-like"/>
    <property type="match status" value="1"/>
</dbReference>
<feature type="domain" description="Dihydroxy-acid/6-phosphogluconate dehydratase N-terminal" evidence="7">
    <location>
        <begin position="101"/>
        <end position="415"/>
    </location>
</feature>
<sequence>MACDSDCNGCTTTCSSKPPIDIEDYRAQAQRLQARVKELEEILSAQTLNNGSTAERQNGTPKRALRSAAWFDRPEDRTMQTLYIERYLNYGLTKEELLSGKPIIGIAQSGSDLAPCNRHHQVLAKRVREGIRSAGGIAFEFPTHPIQETSRRPTATLDRNLAYLSLVELLYAYPFDGVVLLTGCDKTTPACLMAAATMDIPAICLNVGPMLNGWTKGERMGSGTVVWQARELHAAGVIDDDTVTDMVAAGTPSVGHCNTMGTASTMNALAEALGMALPGSAAIPAAYRERAQMAYHTGERIVAMVREDLKPSDIMTRKAFENAIVANTAIGGSTNAPIHLNAIAKHIGVPLDLDDWDRIGLGVPLLLNMMPAGEGLGEDYHRAGGLPAILAELLEADALPHPDAVTANGRSIGDNVRGKKTWDTHTIRPFSEPLKADAGFVHLKGTLFDSAIMKTSVISRAFREAFLENPKDPNAFEGKVAVFDGPEDYHKNVDTAPIDEHTILIMRGVGPLGYPGAAEVVNMRAPGHLLKRGISDLPCIGDGRQSGTSGSPSILNATPEAADGGNLALLRNGDVVRVDLNKKRVDIMISDEEISARRKELEAKGGYHGPPSHTPWQDIFRREVGGLSEGMVLKRAPLFQRVARTYPMPRDNH</sequence>
<evidence type="ECO:0000259" key="8">
    <source>
        <dbReference type="Pfam" id="PF24877"/>
    </source>
</evidence>
<dbReference type="InterPro" id="IPR020558">
    <property type="entry name" value="DiOHA_6PGluconate_deHydtase_CS"/>
</dbReference>
<feature type="domain" description="Dihydroxy-acid/6-phosphogluconate dehydratase C-terminal" evidence="8">
    <location>
        <begin position="426"/>
        <end position="630"/>
    </location>
</feature>
<evidence type="ECO:0000256" key="3">
    <source>
        <dbReference type="ARBA" id="ARBA00023004"/>
    </source>
</evidence>
<dbReference type="PANTHER" id="PTHR43183">
    <property type="entry name" value="HYPOTHETICAL DIHYDROXYACID DEHYDRATASE (EUROFUNG)-RELATED"/>
    <property type="match status" value="1"/>
</dbReference>
<dbReference type="Pfam" id="PF00920">
    <property type="entry name" value="ILVD_EDD_N"/>
    <property type="match status" value="1"/>
</dbReference>
<dbReference type="GO" id="GO:0016836">
    <property type="term" value="F:hydro-lyase activity"/>
    <property type="evidence" value="ECO:0007669"/>
    <property type="project" value="UniProtKB-ARBA"/>
</dbReference>
<dbReference type="InterPro" id="IPR042096">
    <property type="entry name" value="Dihydro-acid_dehy_C"/>
</dbReference>
<dbReference type="PROSITE" id="PS00886">
    <property type="entry name" value="ILVD_EDD_1"/>
    <property type="match status" value="1"/>
</dbReference>
<dbReference type="InterPro" id="IPR052352">
    <property type="entry name" value="Sugar_Degrad_Dehydratases"/>
</dbReference>
<dbReference type="PANTHER" id="PTHR43183:SF1">
    <property type="entry name" value="HYPOTHETICAL DIHYDROXY-ACID DEHYDRATASE (EUROFUNG)-RELATED"/>
    <property type="match status" value="1"/>
</dbReference>
<name>A0A439DH17_9PEZI</name>
<comment type="similarity">
    <text evidence="1">Belongs to the IlvD/Edd family.</text>
</comment>
<evidence type="ECO:0000313" key="10">
    <source>
        <dbReference type="Proteomes" id="UP000286045"/>
    </source>
</evidence>
<feature type="coiled-coil region" evidence="6">
    <location>
        <begin position="22"/>
        <end position="49"/>
    </location>
</feature>
<keyword evidence="2" id="KW-0479">Metal-binding</keyword>
<protein>
    <submittedName>
        <fullName evidence="9">Uncharacterized protein</fullName>
    </submittedName>
</protein>
<evidence type="ECO:0000259" key="7">
    <source>
        <dbReference type="Pfam" id="PF00920"/>
    </source>
</evidence>
<dbReference type="GO" id="GO:0046872">
    <property type="term" value="F:metal ion binding"/>
    <property type="evidence" value="ECO:0007669"/>
    <property type="project" value="UniProtKB-KW"/>
</dbReference>
<evidence type="ECO:0000256" key="5">
    <source>
        <dbReference type="ARBA" id="ARBA00023239"/>
    </source>
</evidence>
<organism evidence="9 10">
    <name type="scientific">Xylaria grammica</name>
    <dbReference type="NCBI Taxonomy" id="363999"/>
    <lineage>
        <taxon>Eukaryota</taxon>
        <taxon>Fungi</taxon>
        <taxon>Dikarya</taxon>
        <taxon>Ascomycota</taxon>
        <taxon>Pezizomycotina</taxon>
        <taxon>Sordariomycetes</taxon>
        <taxon>Xylariomycetidae</taxon>
        <taxon>Xylariales</taxon>
        <taxon>Xylariaceae</taxon>
        <taxon>Xylaria</taxon>
    </lineage>
</organism>
<dbReference type="NCBIfam" id="NF009560">
    <property type="entry name" value="PRK13017.1"/>
    <property type="match status" value="1"/>
</dbReference>
<dbReference type="Gene3D" id="3.50.30.80">
    <property type="entry name" value="IlvD/EDD C-terminal domain-like"/>
    <property type="match status" value="1"/>
</dbReference>
<dbReference type="STRING" id="363999.A0A439DH17"/>
<dbReference type="InterPro" id="IPR056740">
    <property type="entry name" value="ILV_EDD_C"/>
</dbReference>
<keyword evidence="6" id="KW-0175">Coiled coil</keyword>